<gene>
    <name evidence="1" type="ORF">MM415A02511_0001</name>
</gene>
<dbReference type="AlphaFoldDB" id="A0A6M3JUU5"/>
<reference evidence="1" key="1">
    <citation type="submission" date="2020-03" db="EMBL/GenBank/DDBJ databases">
        <title>The deep terrestrial virosphere.</title>
        <authorList>
            <person name="Holmfeldt K."/>
            <person name="Nilsson E."/>
            <person name="Simone D."/>
            <person name="Lopez-Fernandez M."/>
            <person name="Wu X."/>
            <person name="de Brujin I."/>
            <person name="Lundin D."/>
            <person name="Andersson A."/>
            <person name="Bertilsson S."/>
            <person name="Dopson M."/>
        </authorList>
    </citation>
    <scope>NUCLEOTIDE SEQUENCE</scope>
    <source>
        <strain evidence="1">MM415A02511</strain>
    </source>
</reference>
<protein>
    <submittedName>
        <fullName evidence="1">Uncharacterized protein</fullName>
    </submittedName>
</protein>
<dbReference type="EMBL" id="MT141997">
    <property type="protein sequence ID" value="QJA73031.1"/>
    <property type="molecule type" value="Genomic_DNA"/>
</dbReference>
<evidence type="ECO:0000313" key="1">
    <source>
        <dbReference type="EMBL" id="QJA73031.1"/>
    </source>
</evidence>
<proteinExistence type="predicted"/>
<accession>A0A6M3JUU5</accession>
<organism evidence="1">
    <name type="scientific">viral metagenome</name>
    <dbReference type="NCBI Taxonomy" id="1070528"/>
    <lineage>
        <taxon>unclassified sequences</taxon>
        <taxon>metagenomes</taxon>
        <taxon>organismal metagenomes</taxon>
    </lineage>
</organism>
<sequence>MNKPWIALQLESADLPWYDYKGKKVITGKEASAYLNKYVKP</sequence>
<name>A0A6M3JUU5_9ZZZZ</name>